<dbReference type="HOGENOM" id="CLU_2527481_0_0_1"/>
<evidence type="ECO:0000313" key="2">
    <source>
        <dbReference type="Proteomes" id="UP000015241"/>
    </source>
</evidence>
<name>S8DTK3_FOMSC</name>
<dbReference type="InParanoid" id="S8DTK3"/>
<keyword evidence="2" id="KW-1185">Reference proteome</keyword>
<sequence>MAQALIAGARIYPLQAHLHAYSLADIGVLVVMSIARRMCSSCPDFILPPDVSDEASGWAELTAAHAYDTDLVKSVPYMARASTP</sequence>
<dbReference type="AlphaFoldDB" id="S8DTK3"/>
<evidence type="ECO:0000313" key="1">
    <source>
        <dbReference type="EMBL" id="EPS94553.1"/>
    </source>
</evidence>
<gene>
    <name evidence="1" type="ORF">FOMPIDRAFT_1026150</name>
</gene>
<accession>S8DTK3</accession>
<protein>
    <submittedName>
        <fullName evidence="1">Uncharacterized protein</fullName>
    </submittedName>
</protein>
<proteinExistence type="predicted"/>
<dbReference type="EMBL" id="KE504229">
    <property type="protein sequence ID" value="EPS94553.1"/>
    <property type="molecule type" value="Genomic_DNA"/>
</dbReference>
<dbReference type="Proteomes" id="UP000015241">
    <property type="component" value="Unassembled WGS sequence"/>
</dbReference>
<reference evidence="1 2" key="1">
    <citation type="journal article" date="2012" name="Science">
        <title>The Paleozoic origin of enzymatic lignin decomposition reconstructed from 31 fungal genomes.</title>
        <authorList>
            <person name="Floudas D."/>
            <person name="Binder M."/>
            <person name="Riley R."/>
            <person name="Barry K."/>
            <person name="Blanchette R.A."/>
            <person name="Henrissat B."/>
            <person name="Martinez A.T."/>
            <person name="Otillar R."/>
            <person name="Spatafora J.W."/>
            <person name="Yadav J.S."/>
            <person name="Aerts A."/>
            <person name="Benoit I."/>
            <person name="Boyd A."/>
            <person name="Carlson A."/>
            <person name="Copeland A."/>
            <person name="Coutinho P.M."/>
            <person name="de Vries R.P."/>
            <person name="Ferreira P."/>
            <person name="Findley K."/>
            <person name="Foster B."/>
            <person name="Gaskell J."/>
            <person name="Glotzer D."/>
            <person name="Gorecki P."/>
            <person name="Heitman J."/>
            <person name="Hesse C."/>
            <person name="Hori C."/>
            <person name="Igarashi K."/>
            <person name="Jurgens J.A."/>
            <person name="Kallen N."/>
            <person name="Kersten P."/>
            <person name="Kohler A."/>
            <person name="Kuees U."/>
            <person name="Kumar T.K.A."/>
            <person name="Kuo A."/>
            <person name="LaButti K."/>
            <person name="Larrondo L.F."/>
            <person name="Lindquist E."/>
            <person name="Ling A."/>
            <person name="Lombard V."/>
            <person name="Lucas S."/>
            <person name="Lundell T."/>
            <person name="Martin R."/>
            <person name="McLaughlin D.J."/>
            <person name="Morgenstern I."/>
            <person name="Morin E."/>
            <person name="Murat C."/>
            <person name="Nagy L.G."/>
            <person name="Nolan M."/>
            <person name="Ohm R.A."/>
            <person name="Patyshakuliyeva A."/>
            <person name="Rokas A."/>
            <person name="Ruiz-Duenas F.J."/>
            <person name="Sabat G."/>
            <person name="Salamov A."/>
            <person name="Samejima M."/>
            <person name="Schmutz J."/>
            <person name="Slot J.C."/>
            <person name="St John F."/>
            <person name="Stenlid J."/>
            <person name="Sun H."/>
            <person name="Sun S."/>
            <person name="Syed K."/>
            <person name="Tsang A."/>
            <person name="Wiebenga A."/>
            <person name="Young D."/>
            <person name="Pisabarro A."/>
            <person name="Eastwood D.C."/>
            <person name="Martin F."/>
            <person name="Cullen D."/>
            <person name="Grigoriev I.V."/>
            <person name="Hibbett D.S."/>
        </authorList>
    </citation>
    <scope>NUCLEOTIDE SEQUENCE</scope>
    <source>
        <strain evidence="2">FP-58527</strain>
    </source>
</reference>
<organism evidence="1 2">
    <name type="scientific">Fomitopsis schrenkii</name>
    <name type="common">Brown rot fungus</name>
    <dbReference type="NCBI Taxonomy" id="2126942"/>
    <lineage>
        <taxon>Eukaryota</taxon>
        <taxon>Fungi</taxon>
        <taxon>Dikarya</taxon>
        <taxon>Basidiomycota</taxon>
        <taxon>Agaricomycotina</taxon>
        <taxon>Agaricomycetes</taxon>
        <taxon>Polyporales</taxon>
        <taxon>Fomitopsis</taxon>
    </lineage>
</organism>